<organism evidence="10 11">
    <name type="scientific">Latilactobacillus sakei</name>
    <name type="common">Lactobacillus sakei</name>
    <dbReference type="NCBI Taxonomy" id="1599"/>
    <lineage>
        <taxon>Bacteria</taxon>
        <taxon>Bacillati</taxon>
        <taxon>Bacillota</taxon>
        <taxon>Bacilli</taxon>
        <taxon>Lactobacillales</taxon>
        <taxon>Lactobacillaceae</taxon>
        <taxon>Latilactobacillus</taxon>
    </lineage>
</organism>
<keyword evidence="8" id="KW-0521">NADP</keyword>
<reference evidence="10 11" key="1">
    <citation type="submission" date="2018-02" db="EMBL/GenBank/DDBJ databases">
        <authorList>
            <person name="Rodrigo-Torres L."/>
            <person name="Arahal R. D."/>
            <person name="Lucena T."/>
        </authorList>
    </citation>
    <scope>NUCLEOTIDE SEQUENCE [LARGE SCALE GENOMIC DNA]</scope>
    <source>
        <strain evidence="10 11">CECT 9267</strain>
    </source>
</reference>
<name>A0A2H1NTI8_LATSK</name>
<dbReference type="GO" id="GO:0006633">
    <property type="term" value="P:fatty acid biosynthetic process"/>
    <property type="evidence" value="ECO:0007669"/>
    <property type="project" value="UniProtKB-UniPathway"/>
</dbReference>
<keyword evidence="6 8" id="KW-0275">Fatty acid biosynthesis</keyword>
<dbReference type="Proteomes" id="UP000239650">
    <property type="component" value="Unassembled WGS sequence"/>
</dbReference>
<dbReference type="PRINTS" id="PR00080">
    <property type="entry name" value="SDRFAMILY"/>
</dbReference>
<evidence type="ECO:0000313" key="11">
    <source>
        <dbReference type="Proteomes" id="UP000239650"/>
    </source>
</evidence>
<sequence>MTSNEKVAVITGGSRGIGRAIALKFAAAGYQLVLNARSALDAELVQAIEDLGVTYLFVQGDITAADTADRLVKETFECYGRLDVLVNNAGITRDKLVMAMSVEDFQAVVDVNLVGTFRVTQVAFKKMLRQRSGCIINLSSVIGQHGNMGQANYAASKAGVIGFTQSVAKEGALRNVRCNAIAPGMIETEMTAVLKPSVKEAIMTQIPLQRFGQPDEVASAALFLAENDYLTGQVLTVDGGMTI</sequence>
<dbReference type="PANTHER" id="PTHR42879:SF2">
    <property type="entry name" value="3-OXOACYL-[ACYL-CARRIER-PROTEIN] REDUCTASE FABG"/>
    <property type="match status" value="1"/>
</dbReference>
<comment type="caution">
    <text evidence="10">The sequence shown here is derived from an EMBL/GenBank/DDBJ whole genome shotgun (WGS) entry which is preliminary data.</text>
</comment>
<dbReference type="GO" id="GO:0004316">
    <property type="term" value="F:3-oxoacyl-[acyl-carrier-protein] reductase (NADPH) activity"/>
    <property type="evidence" value="ECO:0007669"/>
    <property type="project" value="UniProtKB-UniRule"/>
</dbReference>
<dbReference type="PANTHER" id="PTHR42879">
    <property type="entry name" value="3-OXOACYL-(ACYL-CARRIER-PROTEIN) REDUCTASE"/>
    <property type="match status" value="1"/>
</dbReference>
<dbReference type="SMART" id="SM00822">
    <property type="entry name" value="PKS_KR"/>
    <property type="match status" value="1"/>
</dbReference>
<evidence type="ECO:0000256" key="2">
    <source>
        <dbReference type="ARBA" id="ARBA00006484"/>
    </source>
</evidence>
<dbReference type="CDD" id="cd05333">
    <property type="entry name" value="BKR_SDR_c"/>
    <property type="match status" value="1"/>
</dbReference>
<dbReference type="EMBL" id="OKRC01000001">
    <property type="protein sequence ID" value="SPE18718.1"/>
    <property type="molecule type" value="Genomic_DNA"/>
</dbReference>
<dbReference type="Pfam" id="PF13561">
    <property type="entry name" value="adh_short_C2"/>
    <property type="match status" value="1"/>
</dbReference>
<accession>A0A2H1NTI8</accession>
<keyword evidence="8" id="KW-0444">Lipid biosynthesis</keyword>
<dbReference type="RefSeq" id="WP_016265000.1">
    <property type="nucleotide sequence ID" value="NZ_BJLN01000007.1"/>
</dbReference>
<comment type="function">
    <text evidence="8">Catalyzes the NADPH-dependent reduction of beta-ketoacyl-ACP substrates to beta-hydroxyacyl-ACP products, the first reductive step in the elongation cycle of fatty acid biosynthesis.</text>
</comment>
<dbReference type="FunFam" id="3.40.50.720:FF:000173">
    <property type="entry name" value="3-oxoacyl-[acyl-carrier protein] reductase"/>
    <property type="match status" value="1"/>
</dbReference>
<dbReference type="InterPro" id="IPR050259">
    <property type="entry name" value="SDR"/>
</dbReference>
<feature type="domain" description="Ketoreductase" evidence="9">
    <location>
        <begin position="6"/>
        <end position="184"/>
    </location>
</feature>
<dbReference type="NCBIfam" id="NF009466">
    <property type="entry name" value="PRK12826.1-2"/>
    <property type="match status" value="1"/>
</dbReference>
<protein>
    <recommendedName>
        <fullName evidence="3 8">3-oxoacyl-[acyl-carrier-protein] reductase</fullName>
        <ecNumber evidence="3 8">1.1.1.100</ecNumber>
    </recommendedName>
</protein>
<dbReference type="SUPFAM" id="SSF51735">
    <property type="entry name" value="NAD(P)-binding Rossmann-fold domains"/>
    <property type="match status" value="1"/>
</dbReference>
<comment type="pathway">
    <text evidence="1 8">Lipid metabolism; fatty acid biosynthesis.</text>
</comment>
<dbReference type="InterPro" id="IPR020904">
    <property type="entry name" value="Sc_DH/Rdtase_CS"/>
</dbReference>
<gene>
    <name evidence="10" type="primary">fabG_1</name>
    <name evidence="10" type="ORF">LAS9267_00262</name>
</gene>
<evidence type="ECO:0000256" key="4">
    <source>
        <dbReference type="ARBA" id="ARBA00022832"/>
    </source>
</evidence>
<dbReference type="NCBIfam" id="TIGR01830">
    <property type="entry name" value="3oxo_ACP_reduc"/>
    <property type="match status" value="1"/>
</dbReference>
<keyword evidence="4 8" id="KW-0276">Fatty acid metabolism</keyword>
<keyword evidence="5 8" id="KW-0560">Oxidoreductase</keyword>
<dbReference type="InterPro" id="IPR036291">
    <property type="entry name" value="NAD(P)-bd_dom_sf"/>
</dbReference>
<comment type="similarity">
    <text evidence="2 8">Belongs to the short-chain dehydrogenases/reductases (SDR) family.</text>
</comment>
<dbReference type="AlphaFoldDB" id="A0A2H1NTI8"/>
<evidence type="ECO:0000256" key="1">
    <source>
        <dbReference type="ARBA" id="ARBA00005194"/>
    </source>
</evidence>
<evidence type="ECO:0000256" key="7">
    <source>
        <dbReference type="ARBA" id="ARBA00048508"/>
    </source>
</evidence>
<evidence type="ECO:0000256" key="6">
    <source>
        <dbReference type="ARBA" id="ARBA00023160"/>
    </source>
</evidence>
<dbReference type="PROSITE" id="PS00061">
    <property type="entry name" value="ADH_SHORT"/>
    <property type="match status" value="1"/>
</dbReference>
<evidence type="ECO:0000256" key="5">
    <source>
        <dbReference type="ARBA" id="ARBA00023002"/>
    </source>
</evidence>
<dbReference type="NCBIfam" id="NF005559">
    <property type="entry name" value="PRK07231.1"/>
    <property type="match status" value="1"/>
</dbReference>
<evidence type="ECO:0000256" key="8">
    <source>
        <dbReference type="RuleBase" id="RU366074"/>
    </source>
</evidence>
<dbReference type="InterPro" id="IPR011284">
    <property type="entry name" value="3oxo_ACP_reduc"/>
</dbReference>
<dbReference type="EC" id="1.1.1.100" evidence="3 8"/>
<dbReference type="Gene3D" id="3.40.50.720">
    <property type="entry name" value="NAD(P)-binding Rossmann-like Domain"/>
    <property type="match status" value="1"/>
</dbReference>
<evidence type="ECO:0000313" key="10">
    <source>
        <dbReference type="EMBL" id="SPE18718.1"/>
    </source>
</evidence>
<comment type="catalytic activity">
    <reaction evidence="7 8">
        <text>a (3R)-hydroxyacyl-[ACP] + NADP(+) = a 3-oxoacyl-[ACP] + NADPH + H(+)</text>
        <dbReference type="Rhea" id="RHEA:17397"/>
        <dbReference type="Rhea" id="RHEA-COMP:9916"/>
        <dbReference type="Rhea" id="RHEA-COMP:9945"/>
        <dbReference type="ChEBI" id="CHEBI:15378"/>
        <dbReference type="ChEBI" id="CHEBI:57783"/>
        <dbReference type="ChEBI" id="CHEBI:58349"/>
        <dbReference type="ChEBI" id="CHEBI:78776"/>
        <dbReference type="ChEBI" id="CHEBI:78827"/>
        <dbReference type="EC" id="1.1.1.100"/>
    </reaction>
</comment>
<evidence type="ECO:0000259" key="9">
    <source>
        <dbReference type="SMART" id="SM00822"/>
    </source>
</evidence>
<dbReference type="InterPro" id="IPR057326">
    <property type="entry name" value="KR_dom"/>
</dbReference>
<comment type="subunit">
    <text evidence="8">Homotetramer.</text>
</comment>
<dbReference type="PRINTS" id="PR00081">
    <property type="entry name" value="GDHRDH"/>
</dbReference>
<evidence type="ECO:0000256" key="3">
    <source>
        <dbReference type="ARBA" id="ARBA00012948"/>
    </source>
</evidence>
<proteinExistence type="inferred from homology"/>
<keyword evidence="8" id="KW-0443">Lipid metabolism</keyword>
<dbReference type="GO" id="GO:0051287">
    <property type="term" value="F:NAD binding"/>
    <property type="evidence" value="ECO:0007669"/>
    <property type="project" value="UniProtKB-UniRule"/>
</dbReference>
<dbReference type="InterPro" id="IPR002347">
    <property type="entry name" value="SDR_fam"/>
</dbReference>